<evidence type="ECO:0000313" key="10">
    <source>
        <dbReference type="EMBL" id="GCD97812.1"/>
    </source>
</evidence>
<evidence type="ECO:0000256" key="6">
    <source>
        <dbReference type="ARBA" id="ARBA00023136"/>
    </source>
</evidence>
<dbReference type="PROSITE" id="PS50850">
    <property type="entry name" value="MFS"/>
    <property type="match status" value="1"/>
</dbReference>
<feature type="transmembrane region" description="Helical" evidence="8">
    <location>
        <begin position="373"/>
        <end position="393"/>
    </location>
</feature>
<dbReference type="GO" id="GO:0022857">
    <property type="term" value="F:transmembrane transporter activity"/>
    <property type="evidence" value="ECO:0007669"/>
    <property type="project" value="InterPro"/>
</dbReference>
<feature type="transmembrane region" description="Helical" evidence="8">
    <location>
        <begin position="22"/>
        <end position="48"/>
    </location>
</feature>
<dbReference type="Proteomes" id="UP000286931">
    <property type="component" value="Unassembled WGS sequence"/>
</dbReference>
<keyword evidence="2" id="KW-0813">Transport</keyword>
<sequence>METAPGTVDMTETRNRAGTKEWVGLAVLVLACVLVSMDMSVLFIALPFLTTDLDPSGSELLWIMDAYGFLLAGLLITMGTLGDRIGRRRLLLAGALGFGVASVLAALATGPIMLIVARALLGVAGATLAPSTLSLIRNMFHDERERATAVGVWTAGFAGGAALGPIIGGVLLEHFWWGSVFLINVPVMVLLLVLGPLLLPESRDPVPGRFDVPGAVLSLVAVVAVVYGIKRSAEHGLGPEPVGWIAAGLVVGGGFLYRQRVIADPMIDLSLFRSRRFGVSLAADGLGSFVLVGFSLFTSQYLQLVHGMGPLESAVWSLPTFLVMPAGIAAATALAPRIGKPNVIVIGLAVSALGFVALAPIGTDSGSGRLVAALSVVALGIGATVAVVTDVVLSCAPPERAGSASAMAETAAEFGGALGIAILGSIGTTIYRTTLTDKAPDGLSPGDLDTARDTLGAAVDTAANLPKGTGDALRRAAFDAFTREMRITAAVCAVLLTGAALLVGILLRDGAAEDTPQPKEPVTEAR</sequence>
<evidence type="ECO:0000256" key="8">
    <source>
        <dbReference type="SAM" id="Phobius"/>
    </source>
</evidence>
<keyword evidence="11" id="KW-1185">Reference proteome</keyword>
<keyword evidence="5 8" id="KW-1133">Transmembrane helix</keyword>
<dbReference type="AlphaFoldDB" id="A0A401YTA9"/>
<feature type="transmembrane region" description="Helical" evidence="8">
    <location>
        <begin position="210"/>
        <end position="229"/>
    </location>
</feature>
<protein>
    <submittedName>
        <fullName evidence="10">MFS transporter</fullName>
    </submittedName>
</protein>
<dbReference type="CDD" id="cd17321">
    <property type="entry name" value="MFS_MMR_MDR_like"/>
    <property type="match status" value="1"/>
</dbReference>
<evidence type="ECO:0000313" key="11">
    <source>
        <dbReference type="Proteomes" id="UP000286931"/>
    </source>
</evidence>
<dbReference type="InterPro" id="IPR011701">
    <property type="entry name" value="MFS"/>
</dbReference>
<accession>A0A401YTA9</accession>
<dbReference type="InterPro" id="IPR020846">
    <property type="entry name" value="MFS_dom"/>
</dbReference>
<feature type="transmembrane region" description="Helical" evidence="8">
    <location>
        <begin position="90"/>
        <end position="109"/>
    </location>
</feature>
<evidence type="ECO:0000256" key="7">
    <source>
        <dbReference type="ARBA" id="ARBA00023251"/>
    </source>
</evidence>
<feature type="transmembrane region" description="Helical" evidence="8">
    <location>
        <begin position="148"/>
        <end position="168"/>
    </location>
</feature>
<dbReference type="EMBL" id="BIFH01000025">
    <property type="protein sequence ID" value="GCD97812.1"/>
    <property type="molecule type" value="Genomic_DNA"/>
</dbReference>
<feature type="transmembrane region" description="Helical" evidence="8">
    <location>
        <begin position="342"/>
        <end position="361"/>
    </location>
</feature>
<feature type="transmembrane region" description="Helical" evidence="8">
    <location>
        <begin position="277"/>
        <end position="302"/>
    </location>
</feature>
<evidence type="ECO:0000256" key="3">
    <source>
        <dbReference type="ARBA" id="ARBA00022475"/>
    </source>
</evidence>
<keyword evidence="7" id="KW-0046">Antibiotic resistance</keyword>
<dbReference type="Gene3D" id="1.20.1250.20">
    <property type="entry name" value="MFS general substrate transporter like domains"/>
    <property type="match status" value="1"/>
</dbReference>
<dbReference type="PANTHER" id="PTHR42718">
    <property type="entry name" value="MAJOR FACILITATOR SUPERFAMILY MULTIDRUG TRANSPORTER MFSC"/>
    <property type="match status" value="1"/>
</dbReference>
<comment type="subcellular location">
    <subcellularLocation>
        <location evidence="1">Cell membrane</location>
        <topology evidence="1">Multi-pass membrane protein</topology>
    </subcellularLocation>
</comment>
<dbReference type="SUPFAM" id="SSF103473">
    <property type="entry name" value="MFS general substrate transporter"/>
    <property type="match status" value="1"/>
</dbReference>
<feature type="transmembrane region" description="Helical" evidence="8">
    <location>
        <begin position="174"/>
        <end position="198"/>
    </location>
</feature>
<name>A0A401YTA9_9ACTN</name>
<dbReference type="RefSeq" id="WP_371863044.1">
    <property type="nucleotide sequence ID" value="NZ_BIFH01000025.1"/>
</dbReference>
<feature type="transmembrane region" description="Helical" evidence="8">
    <location>
        <begin position="241"/>
        <end position="257"/>
    </location>
</feature>
<feature type="transmembrane region" description="Helical" evidence="8">
    <location>
        <begin position="60"/>
        <end position="78"/>
    </location>
</feature>
<dbReference type="InterPro" id="IPR036259">
    <property type="entry name" value="MFS_trans_sf"/>
</dbReference>
<keyword evidence="6 8" id="KW-0472">Membrane</keyword>
<reference evidence="10 11" key="1">
    <citation type="submission" date="2018-12" db="EMBL/GenBank/DDBJ databases">
        <title>Draft genome sequence of Embleya hyalina NBRC 13850T.</title>
        <authorList>
            <person name="Komaki H."/>
            <person name="Hosoyama A."/>
            <person name="Kimura A."/>
            <person name="Ichikawa N."/>
            <person name="Tamura T."/>
        </authorList>
    </citation>
    <scope>NUCLEOTIDE SEQUENCE [LARGE SCALE GENOMIC DNA]</scope>
    <source>
        <strain evidence="10 11">NBRC 13850</strain>
    </source>
</reference>
<keyword evidence="3" id="KW-1003">Cell membrane</keyword>
<dbReference type="GO" id="GO:0046677">
    <property type="term" value="P:response to antibiotic"/>
    <property type="evidence" value="ECO:0007669"/>
    <property type="project" value="UniProtKB-KW"/>
</dbReference>
<feature type="transmembrane region" description="Helical" evidence="8">
    <location>
        <begin position="314"/>
        <end position="335"/>
    </location>
</feature>
<keyword evidence="4 8" id="KW-0812">Transmembrane</keyword>
<dbReference type="PANTHER" id="PTHR42718:SF47">
    <property type="entry name" value="METHYL VIOLOGEN RESISTANCE PROTEIN SMVA"/>
    <property type="match status" value="1"/>
</dbReference>
<dbReference type="GO" id="GO:0005886">
    <property type="term" value="C:plasma membrane"/>
    <property type="evidence" value="ECO:0007669"/>
    <property type="project" value="UniProtKB-SubCell"/>
</dbReference>
<comment type="caution">
    <text evidence="10">The sequence shown here is derived from an EMBL/GenBank/DDBJ whole genome shotgun (WGS) entry which is preliminary data.</text>
</comment>
<feature type="transmembrane region" description="Helical" evidence="8">
    <location>
        <begin position="115"/>
        <end position="136"/>
    </location>
</feature>
<gene>
    <name evidence="10" type="ORF">EHYA_05509</name>
</gene>
<evidence type="ECO:0000256" key="1">
    <source>
        <dbReference type="ARBA" id="ARBA00004651"/>
    </source>
</evidence>
<feature type="transmembrane region" description="Helical" evidence="8">
    <location>
        <begin position="487"/>
        <end position="507"/>
    </location>
</feature>
<evidence type="ECO:0000256" key="4">
    <source>
        <dbReference type="ARBA" id="ARBA00022692"/>
    </source>
</evidence>
<feature type="domain" description="Major facilitator superfamily (MFS) profile" evidence="9">
    <location>
        <begin position="24"/>
        <end position="516"/>
    </location>
</feature>
<proteinExistence type="predicted"/>
<organism evidence="10 11">
    <name type="scientific">Embleya hyalina</name>
    <dbReference type="NCBI Taxonomy" id="516124"/>
    <lineage>
        <taxon>Bacteria</taxon>
        <taxon>Bacillati</taxon>
        <taxon>Actinomycetota</taxon>
        <taxon>Actinomycetes</taxon>
        <taxon>Kitasatosporales</taxon>
        <taxon>Streptomycetaceae</taxon>
        <taxon>Embleya</taxon>
    </lineage>
</organism>
<evidence type="ECO:0000256" key="5">
    <source>
        <dbReference type="ARBA" id="ARBA00022989"/>
    </source>
</evidence>
<dbReference type="Pfam" id="PF07690">
    <property type="entry name" value="MFS_1"/>
    <property type="match status" value="1"/>
</dbReference>
<evidence type="ECO:0000259" key="9">
    <source>
        <dbReference type="PROSITE" id="PS50850"/>
    </source>
</evidence>
<evidence type="ECO:0000256" key="2">
    <source>
        <dbReference type="ARBA" id="ARBA00022448"/>
    </source>
</evidence>